<reference evidence="2" key="2">
    <citation type="submission" date="2023-05" db="EMBL/GenBank/DDBJ databases">
        <authorList>
            <consortium name="Lawrence Berkeley National Laboratory"/>
            <person name="Steindorff A."/>
            <person name="Hensen N."/>
            <person name="Bonometti L."/>
            <person name="Westerberg I."/>
            <person name="Brannstrom I.O."/>
            <person name="Guillou S."/>
            <person name="Cros-Aarteil S."/>
            <person name="Calhoun S."/>
            <person name="Haridas S."/>
            <person name="Kuo A."/>
            <person name="Mondo S."/>
            <person name="Pangilinan J."/>
            <person name="Riley R."/>
            <person name="Labutti K."/>
            <person name="Andreopoulos B."/>
            <person name="Lipzen A."/>
            <person name="Chen C."/>
            <person name="Yanf M."/>
            <person name="Daum C."/>
            <person name="Ng V."/>
            <person name="Clum A."/>
            <person name="Ohm R."/>
            <person name="Martin F."/>
            <person name="Silar P."/>
            <person name="Natvig D."/>
            <person name="Lalanne C."/>
            <person name="Gautier V."/>
            <person name="Ament-Velasquez S.L."/>
            <person name="Kruys A."/>
            <person name="Hutchinson M.I."/>
            <person name="Powell A.J."/>
            <person name="Barry K."/>
            <person name="Miller A.N."/>
            <person name="Grigoriev I.V."/>
            <person name="Debuchy R."/>
            <person name="Gladieux P."/>
            <person name="Thoren M.H."/>
            <person name="Johannesson H."/>
        </authorList>
    </citation>
    <scope>NUCLEOTIDE SEQUENCE</scope>
    <source>
        <strain evidence="2">CBS 359.72</strain>
    </source>
</reference>
<dbReference type="AlphaFoldDB" id="A0AAN7CWZ9"/>
<name>A0AAN7CWZ9_9PEZI</name>
<feature type="compositionally biased region" description="Pro residues" evidence="1">
    <location>
        <begin position="181"/>
        <end position="193"/>
    </location>
</feature>
<proteinExistence type="predicted"/>
<evidence type="ECO:0000256" key="1">
    <source>
        <dbReference type="SAM" id="MobiDB-lite"/>
    </source>
</evidence>
<keyword evidence="3" id="KW-1185">Reference proteome</keyword>
<evidence type="ECO:0000313" key="2">
    <source>
        <dbReference type="EMBL" id="KAK4249490.1"/>
    </source>
</evidence>
<dbReference type="Proteomes" id="UP001303647">
    <property type="component" value="Unassembled WGS sequence"/>
</dbReference>
<organism evidence="2 3">
    <name type="scientific">Corynascus novoguineensis</name>
    <dbReference type="NCBI Taxonomy" id="1126955"/>
    <lineage>
        <taxon>Eukaryota</taxon>
        <taxon>Fungi</taxon>
        <taxon>Dikarya</taxon>
        <taxon>Ascomycota</taxon>
        <taxon>Pezizomycotina</taxon>
        <taxon>Sordariomycetes</taxon>
        <taxon>Sordariomycetidae</taxon>
        <taxon>Sordariales</taxon>
        <taxon>Chaetomiaceae</taxon>
        <taxon>Corynascus</taxon>
    </lineage>
</organism>
<protein>
    <submittedName>
        <fullName evidence="2">Uncharacterized protein</fullName>
    </submittedName>
</protein>
<gene>
    <name evidence="2" type="ORF">C7999DRAFT_12685</name>
</gene>
<comment type="caution">
    <text evidence="2">The sequence shown here is derived from an EMBL/GenBank/DDBJ whole genome shotgun (WGS) entry which is preliminary data.</text>
</comment>
<accession>A0AAN7CWZ9</accession>
<evidence type="ECO:0000313" key="3">
    <source>
        <dbReference type="Proteomes" id="UP001303647"/>
    </source>
</evidence>
<feature type="compositionally biased region" description="Low complexity" evidence="1">
    <location>
        <begin position="144"/>
        <end position="158"/>
    </location>
</feature>
<feature type="region of interest" description="Disordered" evidence="1">
    <location>
        <begin position="115"/>
        <end position="193"/>
    </location>
</feature>
<feature type="compositionally biased region" description="Basic and acidic residues" evidence="1">
    <location>
        <begin position="160"/>
        <end position="172"/>
    </location>
</feature>
<reference evidence="2" key="1">
    <citation type="journal article" date="2023" name="Mol. Phylogenet. Evol.">
        <title>Genome-scale phylogeny and comparative genomics of the fungal order Sordariales.</title>
        <authorList>
            <person name="Hensen N."/>
            <person name="Bonometti L."/>
            <person name="Westerberg I."/>
            <person name="Brannstrom I.O."/>
            <person name="Guillou S."/>
            <person name="Cros-Aarteil S."/>
            <person name="Calhoun S."/>
            <person name="Haridas S."/>
            <person name="Kuo A."/>
            <person name="Mondo S."/>
            <person name="Pangilinan J."/>
            <person name="Riley R."/>
            <person name="LaButti K."/>
            <person name="Andreopoulos B."/>
            <person name="Lipzen A."/>
            <person name="Chen C."/>
            <person name="Yan M."/>
            <person name="Daum C."/>
            <person name="Ng V."/>
            <person name="Clum A."/>
            <person name="Steindorff A."/>
            <person name="Ohm R.A."/>
            <person name="Martin F."/>
            <person name="Silar P."/>
            <person name="Natvig D.O."/>
            <person name="Lalanne C."/>
            <person name="Gautier V."/>
            <person name="Ament-Velasquez S.L."/>
            <person name="Kruys A."/>
            <person name="Hutchinson M.I."/>
            <person name="Powell A.J."/>
            <person name="Barry K."/>
            <person name="Miller A.N."/>
            <person name="Grigoriev I.V."/>
            <person name="Debuchy R."/>
            <person name="Gladieux P."/>
            <person name="Hiltunen Thoren M."/>
            <person name="Johannesson H."/>
        </authorList>
    </citation>
    <scope>NUCLEOTIDE SEQUENCE</scope>
    <source>
        <strain evidence="2">CBS 359.72</strain>
    </source>
</reference>
<sequence length="193" mass="21420">MSASQFDMFTLSLATPIREPTVSVQIQGNWSNIVPSGERMEIDFSFEGTPEMPQKELPHIPQQQRYAQWSNAREKRFEFQHFRVWALRLQLHQRYMPLLPSPLRNAMAASELPDTQLSDVETVDDPLSKDTALTEATSSELDYSMSPGSSSDGSSSASDEPDRRRDGTREANDAAAGDPVTSPPPPSPTPSPQ</sequence>
<dbReference type="EMBL" id="MU857623">
    <property type="protein sequence ID" value="KAK4249490.1"/>
    <property type="molecule type" value="Genomic_DNA"/>
</dbReference>